<feature type="region of interest" description="Disordered" evidence="1">
    <location>
        <begin position="135"/>
        <end position="158"/>
    </location>
</feature>
<dbReference type="EMBL" id="JANVFT010000069">
    <property type="protein sequence ID" value="KAJ4476837.1"/>
    <property type="molecule type" value="Genomic_DNA"/>
</dbReference>
<keyword evidence="3" id="KW-1185">Reference proteome</keyword>
<organism evidence="2 3">
    <name type="scientific">Lentinula lateritia</name>
    <dbReference type="NCBI Taxonomy" id="40482"/>
    <lineage>
        <taxon>Eukaryota</taxon>
        <taxon>Fungi</taxon>
        <taxon>Dikarya</taxon>
        <taxon>Basidiomycota</taxon>
        <taxon>Agaricomycotina</taxon>
        <taxon>Agaricomycetes</taxon>
        <taxon>Agaricomycetidae</taxon>
        <taxon>Agaricales</taxon>
        <taxon>Marasmiineae</taxon>
        <taxon>Omphalotaceae</taxon>
        <taxon>Lentinula</taxon>
    </lineage>
</organism>
<gene>
    <name evidence="2" type="ORF">C8R41DRAFT_869665</name>
</gene>
<reference evidence="2" key="1">
    <citation type="submission" date="2022-08" db="EMBL/GenBank/DDBJ databases">
        <title>A Global Phylogenomic Analysis of the Shiitake Genus Lentinula.</title>
        <authorList>
            <consortium name="DOE Joint Genome Institute"/>
            <person name="Sierra-Patev S."/>
            <person name="Min B."/>
            <person name="Naranjo-Ortiz M."/>
            <person name="Looney B."/>
            <person name="Konkel Z."/>
            <person name="Slot J.C."/>
            <person name="Sakamoto Y."/>
            <person name="Steenwyk J.L."/>
            <person name="Rokas A."/>
            <person name="Carro J."/>
            <person name="Camarero S."/>
            <person name="Ferreira P."/>
            <person name="Molpeceres G."/>
            <person name="Ruiz-Duenas F.J."/>
            <person name="Serrano A."/>
            <person name="Henrissat B."/>
            <person name="Drula E."/>
            <person name="Hughes K.W."/>
            <person name="Mata J.L."/>
            <person name="Ishikawa N.K."/>
            <person name="Vargas-Isla R."/>
            <person name="Ushijima S."/>
            <person name="Smith C.A."/>
            <person name="Ahrendt S."/>
            <person name="Andreopoulos W."/>
            <person name="He G."/>
            <person name="Labutti K."/>
            <person name="Lipzen A."/>
            <person name="Ng V."/>
            <person name="Riley R."/>
            <person name="Sandor L."/>
            <person name="Barry K."/>
            <person name="Martinez A.T."/>
            <person name="Xiao Y."/>
            <person name="Gibbons J.G."/>
            <person name="Terashima K."/>
            <person name="Grigoriev I.V."/>
            <person name="Hibbett D.S."/>
        </authorList>
    </citation>
    <scope>NUCLEOTIDE SEQUENCE</scope>
    <source>
        <strain evidence="2">RHP3577 ss4</strain>
    </source>
</reference>
<protein>
    <recommendedName>
        <fullName evidence="4">C2H2-type domain-containing protein</fullName>
    </recommendedName>
</protein>
<feature type="region of interest" description="Disordered" evidence="1">
    <location>
        <begin position="74"/>
        <end position="107"/>
    </location>
</feature>
<evidence type="ECO:0000313" key="2">
    <source>
        <dbReference type="EMBL" id="KAJ4476837.1"/>
    </source>
</evidence>
<evidence type="ECO:0000256" key="1">
    <source>
        <dbReference type="SAM" id="MobiDB-lite"/>
    </source>
</evidence>
<evidence type="ECO:0000313" key="3">
    <source>
        <dbReference type="Proteomes" id="UP001150217"/>
    </source>
</evidence>
<accession>A0ABQ8V782</accession>
<feature type="compositionally biased region" description="Acidic residues" evidence="1">
    <location>
        <begin position="199"/>
        <end position="218"/>
    </location>
</feature>
<comment type="caution">
    <text evidence="2">The sequence shown here is derived from an EMBL/GenBank/DDBJ whole genome shotgun (WGS) entry which is preliminary data.</text>
</comment>
<name>A0ABQ8V782_9AGAR</name>
<feature type="region of interest" description="Disordered" evidence="1">
    <location>
        <begin position="190"/>
        <end position="227"/>
    </location>
</feature>
<proteinExistence type="predicted"/>
<dbReference type="Proteomes" id="UP001150217">
    <property type="component" value="Unassembled WGS sequence"/>
</dbReference>
<sequence>MPKRRCDQPTCAYPFAGTTKANHRAEYHSGGHAFVYLGSLVRVQRRSDGKIPCPCGLESHSRYSFKKLTALNKQLPHPGPEALEWSDHPLNSQANPPPAPPSSSAIPTSVHVEHTASSFGHKPRSTSQEYLPMQVVLPPPLNPPRSDLETSDGSDIAQEGAQGPLQLEDNVEGLDLGANIETEVTADVEMRDRDRELVEDGDSTGDEGLSEEEGEPSYDEAQQTDDSMAIDCVSRQDAINSLARFNTLVEPA</sequence>
<evidence type="ECO:0008006" key="4">
    <source>
        <dbReference type="Google" id="ProtNLM"/>
    </source>
</evidence>